<keyword evidence="2" id="KW-0106">Calcium</keyword>
<dbReference type="PROSITE" id="PS00018">
    <property type="entry name" value="EF_HAND_1"/>
    <property type="match status" value="2"/>
</dbReference>
<feature type="compositionally biased region" description="Acidic residues" evidence="3">
    <location>
        <begin position="101"/>
        <end position="127"/>
    </location>
</feature>
<accession>A0AAN8IWQ7</accession>
<dbReference type="SMART" id="SM00054">
    <property type="entry name" value="EFh"/>
    <property type="match status" value="2"/>
</dbReference>
<organism evidence="5 6">
    <name type="scientific">Patella caerulea</name>
    <name type="common">Rayed Mediterranean limpet</name>
    <dbReference type="NCBI Taxonomy" id="87958"/>
    <lineage>
        <taxon>Eukaryota</taxon>
        <taxon>Metazoa</taxon>
        <taxon>Spiralia</taxon>
        <taxon>Lophotrochozoa</taxon>
        <taxon>Mollusca</taxon>
        <taxon>Gastropoda</taxon>
        <taxon>Patellogastropoda</taxon>
        <taxon>Patelloidea</taxon>
        <taxon>Patellidae</taxon>
        <taxon>Patella</taxon>
    </lineage>
</organism>
<evidence type="ECO:0000313" key="6">
    <source>
        <dbReference type="Proteomes" id="UP001347796"/>
    </source>
</evidence>
<feature type="domain" description="EF-hand" evidence="4">
    <location>
        <begin position="233"/>
        <end position="268"/>
    </location>
</feature>
<evidence type="ECO:0000313" key="5">
    <source>
        <dbReference type="EMBL" id="KAK6167460.1"/>
    </source>
</evidence>
<dbReference type="PANTHER" id="PTHR23048">
    <property type="entry name" value="MYOSIN LIGHT CHAIN 1, 3"/>
    <property type="match status" value="1"/>
</dbReference>
<dbReference type="InterPro" id="IPR002048">
    <property type="entry name" value="EF_hand_dom"/>
</dbReference>
<dbReference type="EMBL" id="JAZGQO010000018">
    <property type="protein sequence ID" value="KAK6167460.1"/>
    <property type="molecule type" value="Genomic_DNA"/>
</dbReference>
<gene>
    <name evidence="5" type="ORF">SNE40_021483</name>
</gene>
<feature type="region of interest" description="Disordered" evidence="3">
    <location>
        <begin position="1"/>
        <end position="196"/>
    </location>
</feature>
<dbReference type="InterPro" id="IPR018247">
    <property type="entry name" value="EF_Hand_1_Ca_BS"/>
</dbReference>
<evidence type="ECO:0000256" key="2">
    <source>
        <dbReference type="ARBA" id="ARBA00022837"/>
    </source>
</evidence>
<dbReference type="InterPro" id="IPR011992">
    <property type="entry name" value="EF-hand-dom_pair"/>
</dbReference>
<evidence type="ECO:0000256" key="3">
    <source>
        <dbReference type="SAM" id="MobiDB-lite"/>
    </source>
</evidence>
<name>A0AAN8IWQ7_PATCE</name>
<feature type="compositionally biased region" description="Low complexity" evidence="3">
    <location>
        <begin position="60"/>
        <end position="78"/>
    </location>
</feature>
<dbReference type="AlphaFoldDB" id="A0AAN8IWQ7"/>
<reference evidence="5 6" key="1">
    <citation type="submission" date="2024-01" db="EMBL/GenBank/DDBJ databases">
        <title>The genome of the rayed Mediterranean limpet Patella caerulea (Linnaeus, 1758).</title>
        <authorList>
            <person name="Anh-Thu Weber A."/>
            <person name="Halstead-Nussloch G."/>
        </authorList>
    </citation>
    <scope>NUCLEOTIDE SEQUENCE [LARGE SCALE GENOMIC DNA]</scope>
    <source>
        <strain evidence="5">AATW-2023a</strain>
        <tissue evidence="5">Whole specimen</tissue>
    </source>
</reference>
<keyword evidence="1" id="KW-0677">Repeat</keyword>
<dbReference type="PROSITE" id="PS50222">
    <property type="entry name" value="EF_HAND_2"/>
    <property type="match status" value="2"/>
</dbReference>
<protein>
    <recommendedName>
        <fullName evidence="4">EF-hand domain-containing protein</fullName>
    </recommendedName>
</protein>
<dbReference type="FunFam" id="1.10.238.10:FF:000178">
    <property type="entry name" value="Calmodulin-2 A"/>
    <property type="match status" value="1"/>
</dbReference>
<dbReference type="Pfam" id="PF13202">
    <property type="entry name" value="EF-hand_5"/>
    <property type="match status" value="1"/>
</dbReference>
<feature type="domain" description="EF-hand" evidence="4">
    <location>
        <begin position="310"/>
        <end position="345"/>
    </location>
</feature>
<dbReference type="GO" id="GO:0005509">
    <property type="term" value="F:calcium ion binding"/>
    <property type="evidence" value="ECO:0007669"/>
    <property type="project" value="InterPro"/>
</dbReference>
<sequence>MDASETESKTINGEQSTEQTMENSEQQAAEPSTENGEQSTEQTEKTPAEPTDEIPDAAPTEENTVQTEGENNETVETTEVTDEQAEVPETTEVTEEKTETTEEQTEVTDETAEVTEETTETGEDQTEVTEPQTETTEEQTTEAEPEVNGETEEVKQEEEEPTEPPAEEETTQETEVEAEQEEVVANGDEAPADLNLSEEQVEKLRKTFEIYANDDQVDYRGFKKLIRCFGQNPVDDELRLMYETADKNSDGNICFNEFCRLVLAHRQPDEVIKEEILNCLDRIFPEEQHEIELTKVIQIMSKLDRQASDLSQSDVIRFCEEMDINQNGKIDRAEFVSSLCGSGISL</sequence>
<keyword evidence="6" id="KW-1185">Reference proteome</keyword>
<comment type="caution">
    <text evidence="5">The sequence shown here is derived from an EMBL/GenBank/DDBJ whole genome shotgun (WGS) entry which is preliminary data.</text>
</comment>
<feature type="compositionally biased region" description="Polar residues" evidence="3">
    <location>
        <begin position="9"/>
        <end position="41"/>
    </location>
</feature>
<dbReference type="SUPFAM" id="SSF47473">
    <property type="entry name" value="EF-hand"/>
    <property type="match status" value="1"/>
</dbReference>
<proteinExistence type="predicted"/>
<evidence type="ECO:0000256" key="1">
    <source>
        <dbReference type="ARBA" id="ARBA00022737"/>
    </source>
</evidence>
<dbReference type="InterPro" id="IPR050230">
    <property type="entry name" value="CALM/Myosin/TropC-like"/>
</dbReference>
<dbReference type="PANTHER" id="PTHR23048:SF0">
    <property type="entry name" value="CALMODULIN LIKE 3"/>
    <property type="match status" value="1"/>
</dbReference>
<dbReference type="Proteomes" id="UP001347796">
    <property type="component" value="Unassembled WGS sequence"/>
</dbReference>
<evidence type="ECO:0000259" key="4">
    <source>
        <dbReference type="PROSITE" id="PS50222"/>
    </source>
</evidence>
<dbReference type="GO" id="GO:0016460">
    <property type="term" value="C:myosin II complex"/>
    <property type="evidence" value="ECO:0007669"/>
    <property type="project" value="TreeGrafter"/>
</dbReference>
<dbReference type="CDD" id="cd00051">
    <property type="entry name" value="EFh"/>
    <property type="match status" value="1"/>
</dbReference>
<feature type="compositionally biased region" description="Acidic residues" evidence="3">
    <location>
        <begin position="135"/>
        <end position="182"/>
    </location>
</feature>
<dbReference type="Gene3D" id="1.10.238.10">
    <property type="entry name" value="EF-hand"/>
    <property type="match status" value="2"/>
</dbReference>